<sequence>MANSQRTNAIKGSCFCSNITYEMEGEPATKARVIVPVPTFHSRLAQNGALSSRCTAPVAPEKFRITSSGQPKIYQFTHPAGFTTDAAFCGDCGTWLYKQVEADPWRGYYFVQAGTTGHDHEMVEG</sequence>
<proteinExistence type="inferred from homology"/>
<dbReference type="Proteomes" id="UP001285441">
    <property type="component" value="Unassembled WGS sequence"/>
</dbReference>
<gene>
    <name evidence="5" type="ORF">B0H63DRAFT_448197</name>
</gene>
<dbReference type="GO" id="GO:0016846">
    <property type="term" value="F:carbon-sulfur lyase activity"/>
    <property type="evidence" value="ECO:0007669"/>
    <property type="project" value="InterPro"/>
</dbReference>
<evidence type="ECO:0000313" key="5">
    <source>
        <dbReference type="EMBL" id="KAK3387345.1"/>
    </source>
</evidence>
<dbReference type="AlphaFoldDB" id="A0AAE0NTU9"/>
<keyword evidence="3" id="KW-0862">Zinc</keyword>
<evidence type="ECO:0000259" key="4">
    <source>
        <dbReference type="Pfam" id="PF04828"/>
    </source>
</evidence>
<organism evidence="5 6">
    <name type="scientific">Podospora didyma</name>
    <dbReference type="NCBI Taxonomy" id="330526"/>
    <lineage>
        <taxon>Eukaryota</taxon>
        <taxon>Fungi</taxon>
        <taxon>Dikarya</taxon>
        <taxon>Ascomycota</taxon>
        <taxon>Pezizomycotina</taxon>
        <taxon>Sordariomycetes</taxon>
        <taxon>Sordariomycetidae</taxon>
        <taxon>Sordariales</taxon>
        <taxon>Podosporaceae</taxon>
        <taxon>Podospora</taxon>
    </lineage>
</organism>
<comment type="similarity">
    <text evidence="1">Belongs to the Gfa family.</text>
</comment>
<dbReference type="GO" id="GO:0046872">
    <property type="term" value="F:metal ion binding"/>
    <property type="evidence" value="ECO:0007669"/>
    <property type="project" value="UniProtKB-KW"/>
</dbReference>
<evidence type="ECO:0000256" key="1">
    <source>
        <dbReference type="ARBA" id="ARBA00005495"/>
    </source>
</evidence>
<dbReference type="SUPFAM" id="SSF51316">
    <property type="entry name" value="Mss4-like"/>
    <property type="match status" value="1"/>
</dbReference>
<name>A0AAE0NTU9_9PEZI</name>
<reference evidence="5" key="2">
    <citation type="submission" date="2023-06" db="EMBL/GenBank/DDBJ databases">
        <authorList>
            <consortium name="Lawrence Berkeley National Laboratory"/>
            <person name="Haridas S."/>
            <person name="Hensen N."/>
            <person name="Bonometti L."/>
            <person name="Westerberg I."/>
            <person name="Brannstrom I.O."/>
            <person name="Guillou S."/>
            <person name="Cros-Aarteil S."/>
            <person name="Calhoun S."/>
            <person name="Kuo A."/>
            <person name="Mondo S."/>
            <person name="Pangilinan J."/>
            <person name="Riley R."/>
            <person name="LaButti K."/>
            <person name="Andreopoulos B."/>
            <person name="Lipzen A."/>
            <person name="Chen C."/>
            <person name="Yanf M."/>
            <person name="Daum C."/>
            <person name="Ng V."/>
            <person name="Clum A."/>
            <person name="Steindorff A."/>
            <person name="Ohm R."/>
            <person name="Martin F."/>
            <person name="Silar P."/>
            <person name="Natvig D."/>
            <person name="Lalanne C."/>
            <person name="Gautier V."/>
            <person name="Ament-velasquez S.L."/>
            <person name="Kruys A."/>
            <person name="Hutchinson M.I."/>
            <person name="Powell A.J."/>
            <person name="Barry K."/>
            <person name="Miller A.N."/>
            <person name="Grigoriev I.V."/>
            <person name="Debuchy R."/>
            <person name="Gladieux P."/>
            <person name="Thoren M.H."/>
            <person name="Johannesson H."/>
        </authorList>
    </citation>
    <scope>NUCLEOTIDE SEQUENCE</scope>
    <source>
        <strain evidence="5">CBS 232.78</strain>
    </source>
</reference>
<feature type="domain" description="CENP-V/GFA" evidence="4">
    <location>
        <begin position="10"/>
        <end position="119"/>
    </location>
</feature>
<evidence type="ECO:0000256" key="3">
    <source>
        <dbReference type="ARBA" id="ARBA00022833"/>
    </source>
</evidence>
<dbReference type="Pfam" id="PF04828">
    <property type="entry name" value="GFA"/>
    <property type="match status" value="1"/>
</dbReference>
<dbReference type="EMBL" id="JAULSW010000003">
    <property type="protein sequence ID" value="KAK3387345.1"/>
    <property type="molecule type" value="Genomic_DNA"/>
</dbReference>
<keyword evidence="6" id="KW-1185">Reference proteome</keyword>
<dbReference type="Gene3D" id="3.90.1590.10">
    <property type="entry name" value="glutathione-dependent formaldehyde- activating enzyme (gfa)"/>
    <property type="match status" value="1"/>
</dbReference>
<reference evidence="5" key="1">
    <citation type="journal article" date="2023" name="Mol. Phylogenet. Evol.">
        <title>Genome-scale phylogeny and comparative genomics of the fungal order Sordariales.</title>
        <authorList>
            <person name="Hensen N."/>
            <person name="Bonometti L."/>
            <person name="Westerberg I."/>
            <person name="Brannstrom I.O."/>
            <person name="Guillou S."/>
            <person name="Cros-Aarteil S."/>
            <person name="Calhoun S."/>
            <person name="Haridas S."/>
            <person name="Kuo A."/>
            <person name="Mondo S."/>
            <person name="Pangilinan J."/>
            <person name="Riley R."/>
            <person name="LaButti K."/>
            <person name="Andreopoulos B."/>
            <person name="Lipzen A."/>
            <person name="Chen C."/>
            <person name="Yan M."/>
            <person name="Daum C."/>
            <person name="Ng V."/>
            <person name="Clum A."/>
            <person name="Steindorff A."/>
            <person name="Ohm R.A."/>
            <person name="Martin F."/>
            <person name="Silar P."/>
            <person name="Natvig D.O."/>
            <person name="Lalanne C."/>
            <person name="Gautier V."/>
            <person name="Ament-Velasquez S.L."/>
            <person name="Kruys A."/>
            <person name="Hutchinson M.I."/>
            <person name="Powell A.J."/>
            <person name="Barry K."/>
            <person name="Miller A.N."/>
            <person name="Grigoriev I.V."/>
            <person name="Debuchy R."/>
            <person name="Gladieux P."/>
            <person name="Hiltunen Thoren M."/>
            <person name="Johannesson H."/>
        </authorList>
    </citation>
    <scope>NUCLEOTIDE SEQUENCE</scope>
    <source>
        <strain evidence="5">CBS 232.78</strain>
    </source>
</reference>
<comment type="caution">
    <text evidence="5">The sequence shown here is derived from an EMBL/GenBank/DDBJ whole genome shotgun (WGS) entry which is preliminary data.</text>
</comment>
<evidence type="ECO:0000256" key="2">
    <source>
        <dbReference type="ARBA" id="ARBA00022723"/>
    </source>
</evidence>
<accession>A0AAE0NTU9</accession>
<dbReference type="InterPro" id="IPR011057">
    <property type="entry name" value="Mss4-like_sf"/>
</dbReference>
<protein>
    <recommendedName>
        <fullName evidence="4">CENP-V/GFA domain-containing protein</fullName>
    </recommendedName>
</protein>
<evidence type="ECO:0000313" key="6">
    <source>
        <dbReference type="Proteomes" id="UP001285441"/>
    </source>
</evidence>
<dbReference type="InterPro" id="IPR006913">
    <property type="entry name" value="CENP-V/GFA"/>
</dbReference>
<keyword evidence="2" id="KW-0479">Metal-binding</keyword>